<keyword evidence="2" id="KW-1185">Reference proteome</keyword>
<organism evidence="1 2">
    <name type="scientific">Dinothrombium tinctorium</name>
    <dbReference type="NCBI Taxonomy" id="1965070"/>
    <lineage>
        <taxon>Eukaryota</taxon>
        <taxon>Metazoa</taxon>
        <taxon>Ecdysozoa</taxon>
        <taxon>Arthropoda</taxon>
        <taxon>Chelicerata</taxon>
        <taxon>Arachnida</taxon>
        <taxon>Acari</taxon>
        <taxon>Acariformes</taxon>
        <taxon>Trombidiformes</taxon>
        <taxon>Prostigmata</taxon>
        <taxon>Anystina</taxon>
        <taxon>Parasitengona</taxon>
        <taxon>Trombidioidea</taxon>
        <taxon>Trombidiidae</taxon>
        <taxon>Dinothrombium</taxon>
    </lineage>
</organism>
<evidence type="ECO:0000313" key="1">
    <source>
        <dbReference type="EMBL" id="RWS06094.1"/>
    </source>
</evidence>
<sequence length="54" mass="5960">LPQWFIQASYCATFLAYSNSALNPVIYGGFNSTFRKAILSVCDCKCKHTTANPP</sequence>
<dbReference type="Proteomes" id="UP000285301">
    <property type="component" value="Unassembled WGS sequence"/>
</dbReference>
<protein>
    <submittedName>
        <fullName evidence="1">Uncharacterized protein</fullName>
    </submittedName>
</protein>
<gene>
    <name evidence="1" type="ORF">B4U79_04879</name>
</gene>
<accession>A0A443QSV3</accession>
<reference evidence="1 2" key="1">
    <citation type="journal article" date="2018" name="Gigascience">
        <title>Genomes of trombidid mites reveal novel predicted allergens and laterally-transferred genes associated with secondary metabolism.</title>
        <authorList>
            <person name="Dong X."/>
            <person name="Chaisiri K."/>
            <person name="Xia D."/>
            <person name="Armstrong S.D."/>
            <person name="Fang Y."/>
            <person name="Donnelly M.J."/>
            <person name="Kadowaki T."/>
            <person name="McGarry J.W."/>
            <person name="Darby A.C."/>
            <person name="Makepeace B.L."/>
        </authorList>
    </citation>
    <scope>NUCLEOTIDE SEQUENCE [LARGE SCALE GENOMIC DNA]</scope>
    <source>
        <strain evidence="1">UoL-WK</strain>
    </source>
</reference>
<proteinExistence type="predicted"/>
<dbReference type="AlphaFoldDB" id="A0A443QSV3"/>
<name>A0A443QSV3_9ACAR</name>
<feature type="non-terminal residue" evidence="1">
    <location>
        <position position="1"/>
    </location>
</feature>
<feature type="non-terminal residue" evidence="1">
    <location>
        <position position="54"/>
    </location>
</feature>
<comment type="caution">
    <text evidence="1">The sequence shown here is derived from an EMBL/GenBank/DDBJ whole genome shotgun (WGS) entry which is preliminary data.</text>
</comment>
<dbReference type="EMBL" id="NCKU01004342">
    <property type="protein sequence ID" value="RWS06094.1"/>
    <property type="molecule type" value="Genomic_DNA"/>
</dbReference>
<dbReference type="SUPFAM" id="SSF81321">
    <property type="entry name" value="Family A G protein-coupled receptor-like"/>
    <property type="match status" value="1"/>
</dbReference>
<dbReference type="Gene3D" id="1.20.1070.10">
    <property type="entry name" value="Rhodopsin 7-helix transmembrane proteins"/>
    <property type="match status" value="1"/>
</dbReference>
<evidence type="ECO:0000313" key="2">
    <source>
        <dbReference type="Proteomes" id="UP000285301"/>
    </source>
</evidence>
<dbReference type="OrthoDB" id="5975505at2759"/>